<dbReference type="PRINTS" id="PR00598">
    <property type="entry name" value="HTHMARR"/>
</dbReference>
<organism evidence="5 6">
    <name type="scientific">Mangrovimicrobium sediminis</name>
    <dbReference type="NCBI Taxonomy" id="2562682"/>
    <lineage>
        <taxon>Bacteria</taxon>
        <taxon>Pseudomonadati</taxon>
        <taxon>Pseudomonadota</taxon>
        <taxon>Gammaproteobacteria</taxon>
        <taxon>Cellvibrionales</taxon>
        <taxon>Halieaceae</taxon>
        <taxon>Mangrovimicrobium</taxon>
    </lineage>
</organism>
<dbReference type="OrthoDB" id="6196575at2"/>
<dbReference type="InterPro" id="IPR039422">
    <property type="entry name" value="MarR/SlyA-like"/>
</dbReference>
<dbReference type="InterPro" id="IPR036388">
    <property type="entry name" value="WH-like_DNA-bd_sf"/>
</dbReference>
<keyword evidence="6" id="KW-1185">Reference proteome</keyword>
<keyword evidence="1" id="KW-0805">Transcription regulation</keyword>
<dbReference type="GO" id="GO:0003677">
    <property type="term" value="F:DNA binding"/>
    <property type="evidence" value="ECO:0007669"/>
    <property type="project" value="UniProtKB-KW"/>
</dbReference>
<dbReference type="PROSITE" id="PS50995">
    <property type="entry name" value="HTH_MARR_2"/>
    <property type="match status" value="1"/>
</dbReference>
<dbReference type="EMBL" id="SRLE01000009">
    <property type="protein sequence ID" value="TGD72567.1"/>
    <property type="molecule type" value="Genomic_DNA"/>
</dbReference>
<dbReference type="GO" id="GO:0006950">
    <property type="term" value="P:response to stress"/>
    <property type="evidence" value="ECO:0007669"/>
    <property type="project" value="TreeGrafter"/>
</dbReference>
<evidence type="ECO:0000256" key="1">
    <source>
        <dbReference type="ARBA" id="ARBA00023015"/>
    </source>
</evidence>
<dbReference type="RefSeq" id="WP_135444804.1">
    <property type="nucleotide sequence ID" value="NZ_SRLE01000009.1"/>
</dbReference>
<evidence type="ECO:0000313" key="5">
    <source>
        <dbReference type="EMBL" id="TGD72567.1"/>
    </source>
</evidence>
<dbReference type="InterPro" id="IPR000835">
    <property type="entry name" value="HTH_MarR-typ"/>
</dbReference>
<feature type="domain" description="HTH marR-type" evidence="4">
    <location>
        <begin position="5"/>
        <end position="139"/>
    </location>
</feature>
<dbReference type="GO" id="GO:0003700">
    <property type="term" value="F:DNA-binding transcription factor activity"/>
    <property type="evidence" value="ECO:0007669"/>
    <property type="project" value="InterPro"/>
</dbReference>
<sequence>MTIEQDTVRDLLWQLAFQFKVRCHQAVRESGLDLGGMHVRMLQVIDEEPQCTANRLCQRSGRDKAQITRLVKELERQGLVKRSPHPTDGRSQVLQLTGRAKRLVGRVREVEQDVERQYVEGLSERELAAFVATGRKMLDNVSEVD</sequence>
<dbReference type="InterPro" id="IPR036390">
    <property type="entry name" value="WH_DNA-bd_sf"/>
</dbReference>
<dbReference type="PANTHER" id="PTHR33164">
    <property type="entry name" value="TRANSCRIPTIONAL REGULATOR, MARR FAMILY"/>
    <property type="match status" value="1"/>
</dbReference>
<comment type="caution">
    <text evidence="5">The sequence shown here is derived from an EMBL/GenBank/DDBJ whole genome shotgun (WGS) entry which is preliminary data.</text>
</comment>
<evidence type="ECO:0000259" key="4">
    <source>
        <dbReference type="PROSITE" id="PS50995"/>
    </source>
</evidence>
<proteinExistence type="predicted"/>
<name>A0A4Z0LZH9_9GAMM</name>
<dbReference type="Pfam" id="PF12802">
    <property type="entry name" value="MarR_2"/>
    <property type="match status" value="1"/>
</dbReference>
<protein>
    <submittedName>
        <fullName evidence="5">MarR family transcriptional regulator</fullName>
    </submittedName>
</protein>
<gene>
    <name evidence="5" type="ORF">E4634_13660</name>
</gene>
<reference evidence="5 6" key="1">
    <citation type="submission" date="2019-04" db="EMBL/GenBank/DDBJ databases">
        <title>Taxonomy of novel Haliea sp. from mangrove soil of West Coast of India.</title>
        <authorList>
            <person name="Verma A."/>
            <person name="Kumar P."/>
            <person name="Krishnamurthi S."/>
        </authorList>
    </citation>
    <scope>NUCLEOTIDE SEQUENCE [LARGE SCALE GENOMIC DNA]</scope>
    <source>
        <strain evidence="5 6">SAOS-164</strain>
    </source>
</reference>
<dbReference type="AlphaFoldDB" id="A0A4Z0LZH9"/>
<keyword evidence="2" id="KW-0238">DNA-binding</keyword>
<dbReference type="PROSITE" id="PS01117">
    <property type="entry name" value="HTH_MARR_1"/>
    <property type="match status" value="1"/>
</dbReference>
<accession>A0A4Z0LZH9</accession>
<evidence type="ECO:0000256" key="3">
    <source>
        <dbReference type="ARBA" id="ARBA00023163"/>
    </source>
</evidence>
<evidence type="ECO:0000256" key="2">
    <source>
        <dbReference type="ARBA" id="ARBA00023125"/>
    </source>
</evidence>
<dbReference type="InterPro" id="IPR023187">
    <property type="entry name" value="Tscrpt_reg_MarR-type_CS"/>
</dbReference>
<keyword evidence="3" id="KW-0804">Transcription</keyword>
<dbReference type="Proteomes" id="UP000298050">
    <property type="component" value="Unassembled WGS sequence"/>
</dbReference>
<dbReference type="Gene3D" id="1.10.10.10">
    <property type="entry name" value="Winged helix-like DNA-binding domain superfamily/Winged helix DNA-binding domain"/>
    <property type="match status" value="1"/>
</dbReference>
<dbReference type="SUPFAM" id="SSF46785">
    <property type="entry name" value="Winged helix' DNA-binding domain"/>
    <property type="match status" value="1"/>
</dbReference>
<dbReference type="SMART" id="SM00347">
    <property type="entry name" value="HTH_MARR"/>
    <property type="match status" value="1"/>
</dbReference>
<evidence type="ECO:0000313" key="6">
    <source>
        <dbReference type="Proteomes" id="UP000298050"/>
    </source>
</evidence>
<dbReference type="PANTHER" id="PTHR33164:SF43">
    <property type="entry name" value="HTH-TYPE TRANSCRIPTIONAL REPRESSOR YETL"/>
    <property type="match status" value="1"/>
</dbReference>